<dbReference type="NCBIfam" id="TIGR00360">
    <property type="entry name" value="ComEC_N-term"/>
    <property type="match status" value="1"/>
</dbReference>
<dbReference type="GO" id="GO:0005886">
    <property type="term" value="C:plasma membrane"/>
    <property type="evidence" value="ECO:0007669"/>
    <property type="project" value="UniProtKB-SubCell"/>
</dbReference>
<feature type="transmembrane region" description="Helical" evidence="6">
    <location>
        <begin position="72"/>
        <end position="89"/>
    </location>
</feature>
<evidence type="ECO:0000313" key="9">
    <source>
        <dbReference type="EMBL" id="WEK39407.1"/>
    </source>
</evidence>
<feature type="transmembrane region" description="Helical" evidence="6">
    <location>
        <begin position="503"/>
        <end position="522"/>
    </location>
</feature>
<evidence type="ECO:0000256" key="3">
    <source>
        <dbReference type="ARBA" id="ARBA00022692"/>
    </source>
</evidence>
<proteinExistence type="predicted"/>
<evidence type="ECO:0000256" key="5">
    <source>
        <dbReference type="ARBA" id="ARBA00023136"/>
    </source>
</evidence>
<evidence type="ECO:0000259" key="7">
    <source>
        <dbReference type="Pfam" id="PF03772"/>
    </source>
</evidence>
<evidence type="ECO:0000256" key="1">
    <source>
        <dbReference type="ARBA" id="ARBA00004651"/>
    </source>
</evidence>
<evidence type="ECO:0000256" key="6">
    <source>
        <dbReference type="SAM" id="Phobius"/>
    </source>
</evidence>
<keyword evidence="3 6" id="KW-0812">Transmembrane</keyword>
<feature type="transmembrane region" description="Helical" evidence="6">
    <location>
        <begin position="332"/>
        <end position="351"/>
    </location>
</feature>
<protein>
    <submittedName>
        <fullName evidence="9">ComEC/Rec2 family competence protein</fullName>
    </submittedName>
</protein>
<gene>
    <name evidence="9" type="ORF">P0Y50_12780</name>
</gene>
<evidence type="ECO:0000256" key="4">
    <source>
        <dbReference type="ARBA" id="ARBA00022989"/>
    </source>
</evidence>
<dbReference type="InterPro" id="IPR004477">
    <property type="entry name" value="ComEC_N"/>
</dbReference>
<keyword evidence="5 6" id="KW-0472">Membrane</keyword>
<dbReference type="InterPro" id="IPR052159">
    <property type="entry name" value="Competence_DNA_uptake"/>
</dbReference>
<feature type="transmembrane region" description="Helical" evidence="6">
    <location>
        <begin position="294"/>
        <end position="320"/>
    </location>
</feature>
<feature type="transmembrane region" description="Helical" evidence="6">
    <location>
        <begin position="436"/>
        <end position="454"/>
    </location>
</feature>
<comment type="subcellular location">
    <subcellularLocation>
        <location evidence="1">Cell membrane</location>
        <topology evidence="1">Multi-pass membrane protein</topology>
    </subcellularLocation>
</comment>
<dbReference type="EMBL" id="CP119326">
    <property type="protein sequence ID" value="WEK39407.1"/>
    <property type="molecule type" value="Genomic_DNA"/>
</dbReference>
<dbReference type="Proteomes" id="UP001213664">
    <property type="component" value="Chromosome"/>
</dbReference>
<organism evidence="9 10">
    <name type="scientific">Candidatus Brevundimonas colombiensis</name>
    <dbReference type="NCBI Taxonomy" id="3121376"/>
    <lineage>
        <taxon>Bacteria</taxon>
        <taxon>Pseudomonadati</taxon>
        <taxon>Pseudomonadota</taxon>
        <taxon>Alphaproteobacteria</taxon>
        <taxon>Caulobacterales</taxon>
        <taxon>Caulobacteraceae</taxon>
        <taxon>Brevundimonas</taxon>
    </lineage>
</organism>
<dbReference type="AlphaFoldDB" id="A0AAJ5X1F0"/>
<name>A0AAJ5X1F0_9CAUL</name>
<evidence type="ECO:0000313" key="10">
    <source>
        <dbReference type="Proteomes" id="UP001213664"/>
    </source>
</evidence>
<feature type="domain" description="ComEC/Rec2-related protein" evidence="7">
    <location>
        <begin position="272"/>
        <end position="555"/>
    </location>
</feature>
<feature type="transmembrane region" description="Helical" evidence="6">
    <location>
        <begin position="534"/>
        <end position="552"/>
    </location>
</feature>
<dbReference type="PANTHER" id="PTHR30619">
    <property type="entry name" value="DNA INTERNALIZATION/COMPETENCE PROTEIN COMEC/REC2"/>
    <property type="match status" value="1"/>
</dbReference>
<keyword evidence="4 6" id="KW-1133">Transmembrane helix</keyword>
<feature type="transmembrane region" description="Helical" evidence="6">
    <location>
        <begin position="466"/>
        <end position="491"/>
    </location>
</feature>
<feature type="domain" description="DUF4131" evidence="8">
    <location>
        <begin position="69"/>
        <end position="222"/>
    </location>
</feature>
<evidence type="ECO:0000256" key="2">
    <source>
        <dbReference type="ARBA" id="ARBA00022475"/>
    </source>
</evidence>
<dbReference type="PANTHER" id="PTHR30619:SF1">
    <property type="entry name" value="RECOMBINATION PROTEIN 2"/>
    <property type="match status" value="1"/>
</dbReference>
<evidence type="ECO:0000259" key="8">
    <source>
        <dbReference type="Pfam" id="PF13567"/>
    </source>
</evidence>
<accession>A0AAJ5X1F0</accession>
<dbReference type="InterPro" id="IPR025405">
    <property type="entry name" value="DUF4131"/>
</dbReference>
<reference evidence="9" key="1">
    <citation type="submission" date="2023-03" db="EMBL/GenBank/DDBJ databases">
        <title>Andean soil-derived lignocellulolytic bacterial consortium as a source of novel taxa and putative plastic-active enzymes.</title>
        <authorList>
            <person name="Diaz-Garcia L."/>
            <person name="Chuvochina M."/>
            <person name="Feuerriegel G."/>
            <person name="Bunk B."/>
            <person name="Sproer C."/>
            <person name="Streit W.R."/>
            <person name="Rodriguez L.M."/>
            <person name="Overmann J."/>
            <person name="Jimenez D.J."/>
        </authorList>
    </citation>
    <scope>NUCLEOTIDE SEQUENCE</scope>
    <source>
        <strain evidence="9">MAG 833</strain>
    </source>
</reference>
<keyword evidence="2" id="KW-1003">Cell membrane</keyword>
<dbReference type="Pfam" id="PF13567">
    <property type="entry name" value="DUF4131"/>
    <property type="match status" value="1"/>
</dbReference>
<feature type="transmembrane region" description="Helical" evidence="6">
    <location>
        <begin position="363"/>
        <end position="390"/>
    </location>
</feature>
<sequence length="733" mass="77584">MTTVEEGKVMGEGSVGDALIRPDAAKPTPGARLRAWLADQVAAQALRWRLWGPVAFGCGCALYFALQFEPAFWPLGLAAITGFAVWGLAKTRGRTRRITWPLLMIACLAAGLASAKARTLFVAAPIAPTLSAPTVIEAWVVDVDSPGQRGARVMIAPVWIRGLTPDQTPVRLRATLRGDPPEPGQAIRLFAILNPPPAPASPGAYDFGRNAFFQGMGGVAFALGETRAADLPRAPWRLRLEMAVNGARYALAKRIVARLGERTGGIAAAMTTSHETWISQADLDVMRDSGLAHILSVSGLHMAIVGGFVFFAVRLGVAAWPWLALRVPGKKVAAMAGLVAVGVYLVVSGAPPPAERAAITASIAFLAILLDRQAVTMHGLAVAAFVVLAIQPEAVVTPGFQMSFAATAALVALVEAWPKTPREISAPWPILAIQRFAGWVTAAAAASLVAGLATGPFSMQHFNRTAMYGLLANLGTSPVADFILMPALALGAAMEPLGLGGPFLAVAGWGVDLMLAIGAWTAGLPGAVQTIPSAPDFILPIAFVGVVFICLWRGRLRWLGLPLAAAVMIWPRPPAPDLWIGDGGTNAAFNRQGEAVVVRPGVREFAADLWSRRRGLVLTARDVDGWTYDRFSCRPESPAAGPIALWWGRRAPDLEHLASLCDTAEVVGVRAVVTNLPASCSGRLVLDGVDFARGGAVELWRDDAGWRAVWTTEVRGNRPWTRQPDPDVSDSGA</sequence>
<dbReference type="Pfam" id="PF03772">
    <property type="entry name" value="Competence"/>
    <property type="match status" value="1"/>
</dbReference>
<feature type="transmembrane region" description="Helical" evidence="6">
    <location>
        <begin position="48"/>
        <end position="66"/>
    </location>
</feature>